<feature type="chain" id="PRO_5042111142" description="NAD(P)-binding domain-containing protein" evidence="2">
    <location>
        <begin position="20"/>
        <end position="375"/>
    </location>
</feature>
<dbReference type="Pfam" id="PF13460">
    <property type="entry name" value="NAD_binding_10"/>
    <property type="match status" value="1"/>
</dbReference>
<feature type="compositionally biased region" description="Basic and acidic residues" evidence="1">
    <location>
        <begin position="353"/>
        <end position="363"/>
    </location>
</feature>
<protein>
    <recommendedName>
        <fullName evidence="3">NAD(P)-binding domain-containing protein</fullName>
    </recommendedName>
</protein>
<keyword evidence="5" id="KW-1185">Reference proteome</keyword>
<reference evidence="4" key="1">
    <citation type="submission" date="2023-08" db="EMBL/GenBank/DDBJ databases">
        <authorList>
            <person name="Audoor S."/>
            <person name="Bilcke G."/>
        </authorList>
    </citation>
    <scope>NUCLEOTIDE SEQUENCE</scope>
</reference>
<feature type="signal peptide" evidence="2">
    <location>
        <begin position="1"/>
        <end position="19"/>
    </location>
</feature>
<evidence type="ECO:0000256" key="2">
    <source>
        <dbReference type="SAM" id="SignalP"/>
    </source>
</evidence>
<name>A0AAD2G8U4_9STRA</name>
<comment type="caution">
    <text evidence="4">The sequence shown here is derived from an EMBL/GenBank/DDBJ whole genome shotgun (WGS) entry which is preliminary data.</text>
</comment>
<dbReference type="AlphaFoldDB" id="A0AAD2G8U4"/>
<dbReference type="Gene3D" id="3.40.50.720">
    <property type="entry name" value="NAD(P)-binding Rossmann-like Domain"/>
    <property type="match status" value="1"/>
</dbReference>
<keyword evidence="2" id="KW-0732">Signal</keyword>
<accession>A0AAD2G8U4</accession>
<proteinExistence type="predicted"/>
<gene>
    <name evidence="4" type="ORF">CYCCA115_LOCUS21573</name>
</gene>
<feature type="domain" description="NAD(P)-binding" evidence="3">
    <location>
        <begin position="55"/>
        <end position="279"/>
    </location>
</feature>
<organism evidence="4 5">
    <name type="scientific">Cylindrotheca closterium</name>
    <dbReference type="NCBI Taxonomy" id="2856"/>
    <lineage>
        <taxon>Eukaryota</taxon>
        <taxon>Sar</taxon>
        <taxon>Stramenopiles</taxon>
        <taxon>Ochrophyta</taxon>
        <taxon>Bacillariophyta</taxon>
        <taxon>Bacillariophyceae</taxon>
        <taxon>Bacillariophycidae</taxon>
        <taxon>Bacillariales</taxon>
        <taxon>Bacillariaceae</taxon>
        <taxon>Cylindrotheca</taxon>
    </lineage>
</organism>
<dbReference type="Proteomes" id="UP001295423">
    <property type="component" value="Unassembled WGS sequence"/>
</dbReference>
<dbReference type="PANTHER" id="PTHR15020:SF11">
    <property type="entry name" value="OS06G0360300 PROTEIN"/>
    <property type="match status" value="1"/>
</dbReference>
<dbReference type="InterPro" id="IPR036291">
    <property type="entry name" value="NAD(P)-bd_dom_sf"/>
</dbReference>
<evidence type="ECO:0000259" key="3">
    <source>
        <dbReference type="Pfam" id="PF13460"/>
    </source>
</evidence>
<dbReference type="SUPFAM" id="SSF51735">
    <property type="entry name" value="NAD(P)-binding Rossmann-fold domains"/>
    <property type="match status" value="1"/>
</dbReference>
<dbReference type="EMBL" id="CAKOGP040002245">
    <property type="protein sequence ID" value="CAJ1965989.1"/>
    <property type="molecule type" value="Genomic_DNA"/>
</dbReference>
<dbReference type="InterPro" id="IPR016040">
    <property type="entry name" value="NAD(P)-bd_dom"/>
</dbReference>
<dbReference type="PANTHER" id="PTHR15020">
    <property type="entry name" value="FLAVIN REDUCTASE-RELATED"/>
    <property type="match status" value="1"/>
</dbReference>
<feature type="region of interest" description="Disordered" evidence="1">
    <location>
        <begin position="351"/>
        <end position="375"/>
    </location>
</feature>
<evidence type="ECO:0000256" key="1">
    <source>
        <dbReference type="SAM" id="MobiDB-lite"/>
    </source>
</evidence>
<sequence length="375" mass="39990">MCAFCRIIVALLFPVAALSFTIVAASGGAIRTGQLFLNGDVLQPSSLLGKVAVCGATGRTGKLVVSELVDRGIDVVAVVRNAEKAESELSLQDPKVIVVKCDLSSEKDIATSIQGCDSVVWCATGFSDAETGFIQKLKSLFGIALAPKKSIDSIGIPTIAKSMLKASKNAEYSETPRVIMLSSAGVTRPSWSDEKKTRFAGCADIPIVRLNPFGVLDVKADSEIKLRESGVSYCIVRPCGLNDDWPSGCRPVFSQGDVAVGRINRKDVARILVDVASSPEACGKTFELFSLNGYAPPTSTVPLLDKLRSDREGLSEDVVENTYNLVQQLLPGEQQDSASLAMGQTYEQYDEGETGRLGERGTEDIEQAGIKPTTS</sequence>
<evidence type="ECO:0000313" key="5">
    <source>
        <dbReference type="Proteomes" id="UP001295423"/>
    </source>
</evidence>
<evidence type="ECO:0000313" key="4">
    <source>
        <dbReference type="EMBL" id="CAJ1965989.1"/>
    </source>
</evidence>